<evidence type="ECO:0000313" key="2">
    <source>
        <dbReference type="EMBL" id="GIJ54953.1"/>
    </source>
</evidence>
<keyword evidence="1" id="KW-0812">Transmembrane</keyword>
<dbReference type="Proteomes" id="UP000612585">
    <property type="component" value="Unassembled WGS sequence"/>
</dbReference>
<gene>
    <name evidence="2" type="ORF">Vau01_024690</name>
</gene>
<dbReference type="EMBL" id="BOPG01000012">
    <property type="protein sequence ID" value="GIJ54953.1"/>
    <property type="molecule type" value="Genomic_DNA"/>
</dbReference>
<keyword evidence="1" id="KW-1133">Transmembrane helix</keyword>
<evidence type="ECO:0000256" key="1">
    <source>
        <dbReference type="SAM" id="Phobius"/>
    </source>
</evidence>
<name>A0A8J3Z4N1_9ACTN</name>
<proteinExistence type="predicted"/>
<comment type="caution">
    <text evidence="2">The sequence shown here is derived from an EMBL/GenBank/DDBJ whole genome shotgun (WGS) entry which is preliminary data.</text>
</comment>
<accession>A0A8J3Z4N1</accession>
<evidence type="ECO:0000313" key="3">
    <source>
        <dbReference type="Proteomes" id="UP000612585"/>
    </source>
</evidence>
<keyword evidence="1" id="KW-0472">Membrane</keyword>
<keyword evidence="3" id="KW-1185">Reference proteome</keyword>
<protein>
    <submittedName>
        <fullName evidence="2">Uncharacterized protein</fullName>
    </submittedName>
</protein>
<dbReference type="AlphaFoldDB" id="A0A8J3Z4N1"/>
<organism evidence="2 3">
    <name type="scientific">Virgisporangium aurantiacum</name>
    <dbReference type="NCBI Taxonomy" id="175570"/>
    <lineage>
        <taxon>Bacteria</taxon>
        <taxon>Bacillati</taxon>
        <taxon>Actinomycetota</taxon>
        <taxon>Actinomycetes</taxon>
        <taxon>Micromonosporales</taxon>
        <taxon>Micromonosporaceae</taxon>
        <taxon>Virgisporangium</taxon>
    </lineage>
</organism>
<sequence>MTKLGKRAIAMAARYRRFRTIGVRNPRIPRREVYRRTMMADDVDHPIDHPLPPGIALREEWVMTRRQQITVFCALVLALATGVVAVALGLGLAA</sequence>
<feature type="transmembrane region" description="Helical" evidence="1">
    <location>
        <begin position="69"/>
        <end position="93"/>
    </location>
</feature>
<reference evidence="2" key="1">
    <citation type="submission" date="2021-01" db="EMBL/GenBank/DDBJ databases">
        <title>Whole genome shotgun sequence of Virgisporangium aurantiacum NBRC 16421.</title>
        <authorList>
            <person name="Komaki H."/>
            <person name="Tamura T."/>
        </authorList>
    </citation>
    <scope>NUCLEOTIDE SEQUENCE</scope>
    <source>
        <strain evidence="2">NBRC 16421</strain>
    </source>
</reference>